<proteinExistence type="predicted"/>
<organism evidence="1 2">
    <name type="scientific">Brachionus plicatilis</name>
    <name type="common">Marine rotifer</name>
    <name type="synonym">Brachionus muelleri</name>
    <dbReference type="NCBI Taxonomy" id="10195"/>
    <lineage>
        <taxon>Eukaryota</taxon>
        <taxon>Metazoa</taxon>
        <taxon>Spiralia</taxon>
        <taxon>Gnathifera</taxon>
        <taxon>Rotifera</taxon>
        <taxon>Eurotatoria</taxon>
        <taxon>Monogononta</taxon>
        <taxon>Pseudotrocha</taxon>
        <taxon>Ploima</taxon>
        <taxon>Brachionidae</taxon>
        <taxon>Brachionus</taxon>
    </lineage>
</organism>
<dbReference type="EMBL" id="REGN01002270">
    <property type="protein sequence ID" value="RNA29165.1"/>
    <property type="molecule type" value="Genomic_DNA"/>
</dbReference>
<dbReference type="AlphaFoldDB" id="A0A3M7S0L7"/>
<evidence type="ECO:0000313" key="1">
    <source>
        <dbReference type="EMBL" id="RNA29165.1"/>
    </source>
</evidence>
<gene>
    <name evidence="1" type="ORF">BpHYR1_034061</name>
</gene>
<dbReference type="Proteomes" id="UP000276133">
    <property type="component" value="Unassembled WGS sequence"/>
</dbReference>
<name>A0A3M7S0L7_BRAPC</name>
<protein>
    <submittedName>
        <fullName evidence="1">Uncharacterized protein</fullName>
    </submittedName>
</protein>
<reference evidence="1 2" key="1">
    <citation type="journal article" date="2018" name="Sci. Rep.">
        <title>Genomic signatures of local adaptation to the degree of environmental predictability in rotifers.</title>
        <authorList>
            <person name="Franch-Gras L."/>
            <person name="Hahn C."/>
            <person name="Garcia-Roger E.M."/>
            <person name="Carmona M.J."/>
            <person name="Serra M."/>
            <person name="Gomez A."/>
        </authorList>
    </citation>
    <scope>NUCLEOTIDE SEQUENCE [LARGE SCALE GENOMIC DNA]</scope>
    <source>
        <strain evidence="1">HYR1</strain>
    </source>
</reference>
<sequence length="231" mass="26998">MNGQVNPKLKKSEKAKNLEQFFISNHRISIDRNKKLLEELSDLQKDLRDPDKNSNLNINFKQSKNNYWRMVGEGVVKFGAKKLKAKMFIFAPNFTTAIQGRERNAKCWQPILFTNFVLNGYKFLLVGSCDRGKKFCPFRIAVTMKIFFKQKKYCLTKFPILSSTHPLVFLDSSSTIPFFHSFFSSTLLKGKVEEEPRKGRGRVEEHIAYNELHTKEKHFIQKEKIHITKKS</sequence>
<evidence type="ECO:0000313" key="2">
    <source>
        <dbReference type="Proteomes" id="UP000276133"/>
    </source>
</evidence>
<keyword evidence="2" id="KW-1185">Reference proteome</keyword>
<accession>A0A3M7S0L7</accession>
<comment type="caution">
    <text evidence="1">The sequence shown here is derived from an EMBL/GenBank/DDBJ whole genome shotgun (WGS) entry which is preliminary data.</text>
</comment>